<dbReference type="PROSITE" id="PS52016">
    <property type="entry name" value="TONB_DEPENDENT_REC_3"/>
    <property type="match status" value="1"/>
</dbReference>
<feature type="signal peptide" evidence="10">
    <location>
        <begin position="1"/>
        <end position="31"/>
    </location>
</feature>
<dbReference type="PANTHER" id="PTHR47234:SF2">
    <property type="entry name" value="TONB-DEPENDENT RECEPTOR"/>
    <property type="match status" value="1"/>
</dbReference>
<proteinExistence type="inferred from homology"/>
<evidence type="ECO:0000256" key="10">
    <source>
        <dbReference type="SAM" id="SignalP"/>
    </source>
</evidence>
<dbReference type="SUPFAM" id="SSF56935">
    <property type="entry name" value="Porins"/>
    <property type="match status" value="1"/>
</dbReference>
<keyword evidence="6 8" id="KW-0472">Membrane</keyword>
<dbReference type="InterPro" id="IPR037066">
    <property type="entry name" value="Plug_dom_sf"/>
</dbReference>
<sequence>MTLKTTKLRDAITFALVVGATAVAGTGVAFAQDQQATSERATTLDRIEVTGSRIKRADIEQALPVTVIDRAQLEASGDVSVADYLRNTTFNSFGSYQTTSGSSGAGASTISMRGLGSARTLILIDGRRAPTAPMLGQGQDLNSIPMAAVERIEMLSDGASAVYGSDALGGVVNIITRRDYEGMEYTVGMGRPTEAGGDTEEYSVIGGASGDRARILAGASLTNRDIIFTRDRDYWYNSATPSGSIYSNNFSLGTGTGVGNRLSHPVFGTAVPGLCTNGESLFHATNGPLGNGTDGPVCQYDHAATSANLTSQKNTAVFTRGDVQINDDWLAYFAASGTRVDVFGRYAPVPSSPFPGGAILLKAGSPNHPGTLAANGGLNPHAADPYYQSLAGRDLYLFHRFAALGPRDTTVENTTLSFTGGFEGRVGAVDLDFGMRYVQSRAVDLGRNYVVGGLAQAPITDGRYNIYDPFAGDATALGFTATISRDMKTSVKEFYGSAGFDLFEMGGGTAAMVVGAEYREEYYQDNYDPLSESGQIVGSAGNSAAGSRDVTAAYAEMLFPVLDNFEIGLAARHDRYSDYGSDTSPKVSFRYQPLDSLTLRASYGEGFRAPTLDILTQKDTYSATFTSDPATCRMMTGNTSCNIQVNTYSIANPALSSETSEQWTLGAVWDATDWLNLTLDYYNITINNSITSVGLGTVVGCLRGTTSMCPTGISTFPQGTVLPNQPLGLGAQFDPATGGIVNAQTGYANLGWVDTQGYDFSMRTNFDMGEWGRLRNLLTATYMSEYSSNGGQSIVGRRSGATNATTYPRIKASLNNVWTMGDFDFTWNISYIHGTQSLAHREWLALVRTDNRTAAQDRNLATFAALPQSLPSWILHDVQASYNAPWNATITVGVNNLANKDPVFEAAYGGTSYDSYVYNPWGRVPYVRYTQRF</sequence>
<feature type="chain" id="PRO_5021902287" evidence="10">
    <location>
        <begin position="32"/>
        <end position="933"/>
    </location>
</feature>
<name>A0A518N2V5_9GAMM</name>
<comment type="subcellular location">
    <subcellularLocation>
        <location evidence="1 8">Cell outer membrane</location>
        <topology evidence="1 8">Multi-pass membrane protein</topology>
    </subcellularLocation>
</comment>
<dbReference type="Gene3D" id="2.170.130.10">
    <property type="entry name" value="TonB-dependent receptor, plug domain"/>
    <property type="match status" value="1"/>
</dbReference>
<reference evidence="13 14" key="1">
    <citation type="submission" date="2019-07" db="EMBL/GenBank/DDBJ databases">
        <title>Full genome sequence of Luteimonas sp. Gr-4.</title>
        <authorList>
            <person name="Im W.-T."/>
        </authorList>
    </citation>
    <scope>NUCLEOTIDE SEQUENCE [LARGE SCALE GENOMIC DNA]</scope>
    <source>
        <strain evidence="13 14">Gr-4</strain>
    </source>
</reference>
<evidence type="ECO:0000313" key="14">
    <source>
        <dbReference type="Proteomes" id="UP000316584"/>
    </source>
</evidence>
<evidence type="ECO:0000259" key="11">
    <source>
        <dbReference type="Pfam" id="PF00593"/>
    </source>
</evidence>
<evidence type="ECO:0000313" key="13">
    <source>
        <dbReference type="EMBL" id="QDW66263.1"/>
    </source>
</evidence>
<dbReference type="Pfam" id="PF00593">
    <property type="entry name" value="TonB_dep_Rec_b-barrel"/>
    <property type="match status" value="1"/>
</dbReference>
<dbReference type="OrthoDB" id="6276154at2"/>
<evidence type="ECO:0000256" key="7">
    <source>
        <dbReference type="ARBA" id="ARBA00023237"/>
    </source>
</evidence>
<dbReference type="Gene3D" id="2.40.170.20">
    <property type="entry name" value="TonB-dependent receptor, beta-barrel domain"/>
    <property type="match status" value="1"/>
</dbReference>
<feature type="domain" description="TonB-dependent receptor-like beta-barrel" evidence="11">
    <location>
        <begin position="373"/>
        <end position="897"/>
    </location>
</feature>
<dbReference type="InterPro" id="IPR000531">
    <property type="entry name" value="Beta-barrel_TonB"/>
</dbReference>
<keyword evidence="7 8" id="KW-0998">Cell outer membrane</keyword>
<evidence type="ECO:0000256" key="3">
    <source>
        <dbReference type="ARBA" id="ARBA00022452"/>
    </source>
</evidence>
<dbReference type="InterPro" id="IPR036942">
    <property type="entry name" value="Beta-barrel_TonB_sf"/>
</dbReference>
<keyword evidence="5 9" id="KW-0798">TonB box</keyword>
<dbReference type="KEGG" id="lug:FPZ22_04620"/>
<keyword evidence="14" id="KW-1185">Reference proteome</keyword>
<accession>A0A518N2V5</accession>
<keyword evidence="4 8" id="KW-0812">Transmembrane</keyword>
<evidence type="ECO:0000256" key="1">
    <source>
        <dbReference type="ARBA" id="ARBA00004571"/>
    </source>
</evidence>
<dbReference type="PANTHER" id="PTHR47234">
    <property type="match status" value="1"/>
</dbReference>
<gene>
    <name evidence="13" type="ORF">FPZ22_04620</name>
</gene>
<organism evidence="13 14">
    <name type="scientific">Luteimonas granuli</name>
    <dbReference type="NCBI Taxonomy" id="1176533"/>
    <lineage>
        <taxon>Bacteria</taxon>
        <taxon>Pseudomonadati</taxon>
        <taxon>Pseudomonadota</taxon>
        <taxon>Gammaproteobacteria</taxon>
        <taxon>Lysobacterales</taxon>
        <taxon>Lysobacteraceae</taxon>
        <taxon>Luteimonas</taxon>
    </lineage>
</organism>
<keyword evidence="3 8" id="KW-1134">Transmembrane beta strand</keyword>
<dbReference type="Pfam" id="PF07715">
    <property type="entry name" value="Plug"/>
    <property type="match status" value="1"/>
</dbReference>
<keyword evidence="10" id="KW-0732">Signal</keyword>
<evidence type="ECO:0000259" key="12">
    <source>
        <dbReference type="Pfam" id="PF07715"/>
    </source>
</evidence>
<evidence type="ECO:0000256" key="8">
    <source>
        <dbReference type="PROSITE-ProRule" id="PRU01360"/>
    </source>
</evidence>
<protein>
    <submittedName>
        <fullName evidence="13">TonB-dependent receptor</fullName>
    </submittedName>
</protein>
<dbReference type="InterPro" id="IPR039426">
    <property type="entry name" value="TonB-dep_rcpt-like"/>
</dbReference>
<evidence type="ECO:0000256" key="5">
    <source>
        <dbReference type="ARBA" id="ARBA00023077"/>
    </source>
</evidence>
<dbReference type="AlphaFoldDB" id="A0A518N2V5"/>
<comment type="similarity">
    <text evidence="8 9">Belongs to the TonB-dependent receptor family.</text>
</comment>
<keyword evidence="2 8" id="KW-0813">Transport</keyword>
<dbReference type="GO" id="GO:0009279">
    <property type="term" value="C:cell outer membrane"/>
    <property type="evidence" value="ECO:0007669"/>
    <property type="project" value="UniProtKB-SubCell"/>
</dbReference>
<evidence type="ECO:0000256" key="6">
    <source>
        <dbReference type="ARBA" id="ARBA00023136"/>
    </source>
</evidence>
<dbReference type="InterPro" id="IPR012910">
    <property type="entry name" value="Plug_dom"/>
</dbReference>
<evidence type="ECO:0000256" key="2">
    <source>
        <dbReference type="ARBA" id="ARBA00022448"/>
    </source>
</evidence>
<dbReference type="Proteomes" id="UP000316584">
    <property type="component" value="Chromosome"/>
</dbReference>
<feature type="domain" description="TonB-dependent receptor plug" evidence="12">
    <location>
        <begin position="60"/>
        <end position="171"/>
    </location>
</feature>
<dbReference type="RefSeq" id="WP_144890842.1">
    <property type="nucleotide sequence ID" value="NZ_CP042218.1"/>
</dbReference>
<keyword evidence="13" id="KW-0675">Receptor</keyword>
<dbReference type="EMBL" id="CP042218">
    <property type="protein sequence ID" value="QDW66263.1"/>
    <property type="molecule type" value="Genomic_DNA"/>
</dbReference>
<evidence type="ECO:0000256" key="9">
    <source>
        <dbReference type="RuleBase" id="RU003357"/>
    </source>
</evidence>
<dbReference type="CDD" id="cd01347">
    <property type="entry name" value="ligand_gated_channel"/>
    <property type="match status" value="1"/>
</dbReference>
<evidence type="ECO:0000256" key="4">
    <source>
        <dbReference type="ARBA" id="ARBA00022692"/>
    </source>
</evidence>